<evidence type="ECO:0000256" key="2">
    <source>
        <dbReference type="ARBA" id="ARBA00008788"/>
    </source>
</evidence>
<comment type="subcellular location">
    <subcellularLocation>
        <location evidence="1">Secreted</location>
    </subcellularLocation>
</comment>
<dbReference type="GO" id="GO:0042627">
    <property type="term" value="C:chylomicron"/>
    <property type="evidence" value="ECO:0007669"/>
    <property type="project" value="UniProtKB-KW"/>
</dbReference>
<evidence type="ECO:0000256" key="6">
    <source>
        <dbReference type="ARBA" id="ARBA00022525"/>
    </source>
</evidence>
<comment type="function">
    <text evidence="16">May have a role in chylomicrons and VLDL secretion and catabolism. Required for efficient activation of lipoprotein lipase by ApoC-II; potent activator of LCAT. Apoa-IV is a major component of HDL and chylomicrons.</text>
</comment>
<evidence type="ECO:0000256" key="16">
    <source>
        <dbReference type="ARBA" id="ARBA00037735"/>
    </source>
</evidence>
<evidence type="ECO:0000256" key="19">
    <source>
        <dbReference type="SAM" id="SignalP"/>
    </source>
</evidence>
<evidence type="ECO:0000256" key="10">
    <source>
        <dbReference type="ARBA" id="ARBA00022850"/>
    </source>
</evidence>
<evidence type="ECO:0000256" key="8">
    <source>
        <dbReference type="ARBA" id="ARBA00022729"/>
    </source>
</evidence>
<dbReference type="PANTHER" id="PTHR18976:SF1">
    <property type="entry name" value="APOLIPOPROTEIN A-IV"/>
    <property type="match status" value="1"/>
</dbReference>
<comment type="subunit">
    <text evidence="3">Homodimer.</text>
</comment>
<evidence type="ECO:0000256" key="18">
    <source>
        <dbReference type="ARBA" id="ARBA00042591"/>
    </source>
</evidence>
<organism evidence="20">
    <name type="scientific">Anguilla anguilla</name>
    <name type="common">European freshwater eel</name>
    <name type="synonym">Muraena anguilla</name>
    <dbReference type="NCBI Taxonomy" id="7936"/>
    <lineage>
        <taxon>Eukaryota</taxon>
        <taxon>Metazoa</taxon>
        <taxon>Chordata</taxon>
        <taxon>Craniata</taxon>
        <taxon>Vertebrata</taxon>
        <taxon>Euteleostomi</taxon>
        <taxon>Actinopterygii</taxon>
        <taxon>Neopterygii</taxon>
        <taxon>Teleostei</taxon>
        <taxon>Anguilliformes</taxon>
        <taxon>Anguillidae</taxon>
        <taxon>Anguilla</taxon>
    </lineage>
</organism>
<dbReference type="GO" id="GO:0033700">
    <property type="term" value="P:phospholipid efflux"/>
    <property type="evidence" value="ECO:0007669"/>
    <property type="project" value="TreeGrafter"/>
</dbReference>
<evidence type="ECO:0000256" key="15">
    <source>
        <dbReference type="ARBA" id="ARBA00037506"/>
    </source>
</evidence>
<keyword evidence="7" id="KW-0153">Cholesterol metabolism</keyword>
<dbReference type="PANTHER" id="PTHR18976">
    <property type="entry name" value="APOLIPOPROTEIN"/>
    <property type="match status" value="1"/>
</dbReference>
<evidence type="ECO:0000256" key="13">
    <source>
        <dbReference type="ARBA" id="ARBA00023166"/>
    </source>
</evidence>
<evidence type="ECO:0000256" key="4">
    <source>
        <dbReference type="ARBA" id="ARBA00022448"/>
    </source>
</evidence>
<dbReference type="GO" id="GO:1903561">
    <property type="term" value="C:extracellular vesicle"/>
    <property type="evidence" value="ECO:0007669"/>
    <property type="project" value="TreeGrafter"/>
</dbReference>
<evidence type="ECO:0000256" key="9">
    <source>
        <dbReference type="ARBA" id="ARBA00022737"/>
    </source>
</evidence>
<reference evidence="20" key="2">
    <citation type="journal article" date="2015" name="Fish Shellfish Immunol.">
        <title>Early steps in the European eel (Anguilla anguilla)-Vibrio vulnificus interaction in the gills: Role of the RtxA13 toxin.</title>
        <authorList>
            <person name="Callol A."/>
            <person name="Pajuelo D."/>
            <person name="Ebbesson L."/>
            <person name="Teles M."/>
            <person name="MacKenzie S."/>
            <person name="Amaro C."/>
        </authorList>
    </citation>
    <scope>NUCLEOTIDE SEQUENCE</scope>
</reference>
<evidence type="ECO:0000256" key="7">
    <source>
        <dbReference type="ARBA" id="ARBA00022548"/>
    </source>
</evidence>
<keyword evidence="5" id="KW-0162">Chylomicron</keyword>
<dbReference type="GO" id="GO:0042157">
    <property type="term" value="P:lipoprotein metabolic process"/>
    <property type="evidence" value="ECO:0007669"/>
    <property type="project" value="InterPro"/>
</dbReference>
<evidence type="ECO:0000256" key="3">
    <source>
        <dbReference type="ARBA" id="ARBA00011738"/>
    </source>
</evidence>
<dbReference type="PROSITE" id="PS51257">
    <property type="entry name" value="PROKAR_LIPOPROTEIN"/>
    <property type="match status" value="1"/>
</dbReference>
<dbReference type="Gene3D" id="1.20.120.20">
    <property type="entry name" value="Apolipoprotein"/>
    <property type="match status" value="1"/>
</dbReference>
<dbReference type="GO" id="GO:0055090">
    <property type="term" value="P:acylglycerol homeostasis"/>
    <property type="evidence" value="ECO:0007669"/>
    <property type="project" value="TreeGrafter"/>
</dbReference>
<protein>
    <recommendedName>
        <fullName evidence="17">Apolipoprotein A-IV</fullName>
    </recommendedName>
    <alternativeName>
        <fullName evidence="18">Apolipoprotein A4</fullName>
    </alternativeName>
</protein>
<keyword evidence="13" id="KW-1207">Sterol metabolism</keyword>
<dbReference type="FunFam" id="1.20.120.20:FF:000007">
    <property type="entry name" value="Apolipoprotein A-IV a"/>
    <property type="match status" value="1"/>
</dbReference>
<evidence type="ECO:0000256" key="5">
    <source>
        <dbReference type="ARBA" id="ARBA00022513"/>
    </source>
</evidence>
<dbReference type="AlphaFoldDB" id="A0A0E9WSU1"/>
<keyword evidence="14" id="KW-0753">Steroid metabolism</keyword>
<keyword evidence="6" id="KW-0964">Secreted</keyword>
<comment type="function">
    <text evidence="15">Participates in the reverse transport of cholesterol from tissues to the liver for excretion by promoting cholesterol efflux from tissues and by acting as a cofactor for the lecithin cholesterol acyltransferase (LCAT).</text>
</comment>
<accession>A0A0E9WSU1</accession>
<dbReference type="GO" id="GO:0120020">
    <property type="term" value="F:cholesterol transfer activity"/>
    <property type="evidence" value="ECO:0007669"/>
    <property type="project" value="TreeGrafter"/>
</dbReference>
<feature type="chain" id="PRO_5002434767" description="Apolipoprotein A-IV" evidence="19">
    <location>
        <begin position="18"/>
        <end position="195"/>
    </location>
</feature>
<dbReference type="GO" id="GO:0034362">
    <property type="term" value="C:low-density lipoprotein particle"/>
    <property type="evidence" value="ECO:0007669"/>
    <property type="project" value="TreeGrafter"/>
</dbReference>
<keyword evidence="8 19" id="KW-0732">Signal</keyword>
<reference evidence="20" key="1">
    <citation type="submission" date="2014-11" db="EMBL/GenBank/DDBJ databases">
        <authorList>
            <person name="Amaro Gonzalez C."/>
        </authorList>
    </citation>
    <scope>NUCLEOTIDE SEQUENCE</scope>
</reference>
<dbReference type="InterPro" id="IPR000074">
    <property type="entry name" value="ApoA_E"/>
</dbReference>
<dbReference type="GO" id="GO:0005543">
    <property type="term" value="F:phospholipid binding"/>
    <property type="evidence" value="ECO:0007669"/>
    <property type="project" value="TreeGrafter"/>
</dbReference>
<dbReference type="GO" id="GO:0060228">
    <property type="term" value="F:phosphatidylcholine-sterol O-acyltransferase activator activity"/>
    <property type="evidence" value="ECO:0007669"/>
    <property type="project" value="TreeGrafter"/>
</dbReference>
<keyword evidence="9" id="KW-0677">Repeat</keyword>
<dbReference type="SUPFAM" id="SSF47162">
    <property type="entry name" value="Apolipoprotein"/>
    <property type="match status" value="1"/>
</dbReference>
<keyword evidence="4" id="KW-0813">Transport</keyword>
<evidence type="ECO:0000256" key="17">
    <source>
        <dbReference type="ARBA" id="ARBA00041197"/>
    </source>
</evidence>
<feature type="signal peptide" evidence="19">
    <location>
        <begin position="1"/>
        <end position="17"/>
    </location>
</feature>
<evidence type="ECO:0000256" key="11">
    <source>
        <dbReference type="ARBA" id="ARBA00023055"/>
    </source>
</evidence>
<dbReference type="GO" id="GO:0033344">
    <property type="term" value="P:cholesterol efflux"/>
    <property type="evidence" value="ECO:0007669"/>
    <property type="project" value="TreeGrafter"/>
</dbReference>
<keyword evidence="12" id="KW-0443">Lipid metabolism</keyword>
<proteinExistence type="inferred from homology"/>
<sequence>MKLFVVLALLAFTGCQANVLRSDEPKSQLELVNDAFRDYVAKARQTAQDTLQSIRESAFGQQVNDKITESVEVARQYAAVVQDQVTVIGQESYKKVSKQVERLSGRLQQDISEVRAQLEPYAEELKEKVEQRLQEFQQSLAPLAESLHTEVAQRAKAVQQTVAPYVEALREKLDPYTGDIKSQLTDLWESLTKSD</sequence>
<dbReference type="EMBL" id="GBXM01015145">
    <property type="protein sequence ID" value="JAH93432.1"/>
    <property type="molecule type" value="Transcribed_RNA"/>
</dbReference>
<dbReference type="GO" id="GO:0034361">
    <property type="term" value="C:very-low-density lipoprotein particle"/>
    <property type="evidence" value="ECO:0007669"/>
    <property type="project" value="TreeGrafter"/>
</dbReference>
<dbReference type="GO" id="GO:0008203">
    <property type="term" value="P:cholesterol metabolic process"/>
    <property type="evidence" value="ECO:0007669"/>
    <property type="project" value="UniProtKB-KW"/>
</dbReference>
<name>A0A0E9WSU1_ANGAN</name>
<dbReference type="Pfam" id="PF01442">
    <property type="entry name" value="Apolipoprotein"/>
    <property type="match status" value="1"/>
</dbReference>
<comment type="similarity">
    <text evidence="2">Belongs to the apolipoprotein A1/A4/E family.</text>
</comment>
<keyword evidence="10" id="KW-0345">HDL</keyword>
<evidence type="ECO:0000256" key="14">
    <source>
        <dbReference type="ARBA" id="ARBA00023221"/>
    </source>
</evidence>
<evidence type="ECO:0000256" key="1">
    <source>
        <dbReference type="ARBA" id="ARBA00004613"/>
    </source>
</evidence>
<dbReference type="InterPro" id="IPR050163">
    <property type="entry name" value="Apolipoprotein_A1/A4/E"/>
</dbReference>
<evidence type="ECO:0000313" key="20">
    <source>
        <dbReference type="EMBL" id="JAH93432.1"/>
    </source>
</evidence>
<dbReference type="GO" id="GO:0034364">
    <property type="term" value="C:high-density lipoprotein particle"/>
    <property type="evidence" value="ECO:0007669"/>
    <property type="project" value="UniProtKB-KW"/>
</dbReference>
<keyword evidence="11" id="KW-0445">Lipid transport</keyword>
<evidence type="ECO:0000256" key="12">
    <source>
        <dbReference type="ARBA" id="ARBA00023098"/>
    </source>
</evidence>